<gene>
    <name evidence="2" type="ORF">PFISCL1PPCAC_11060</name>
</gene>
<evidence type="ECO:0000256" key="1">
    <source>
        <dbReference type="SAM" id="MobiDB-lite"/>
    </source>
</evidence>
<feature type="compositionally biased region" description="Basic residues" evidence="1">
    <location>
        <begin position="102"/>
        <end position="141"/>
    </location>
</feature>
<evidence type="ECO:0000313" key="2">
    <source>
        <dbReference type="EMBL" id="GMT19763.1"/>
    </source>
</evidence>
<feature type="compositionally biased region" description="Polar residues" evidence="1">
    <location>
        <begin position="231"/>
        <end position="252"/>
    </location>
</feature>
<feature type="compositionally biased region" description="Low complexity" evidence="1">
    <location>
        <begin position="44"/>
        <end position="59"/>
    </location>
</feature>
<feature type="compositionally biased region" description="Pro residues" evidence="1">
    <location>
        <begin position="30"/>
        <end position="43"/>
    </location>
</feature>
<evidence type="ECO:0000313" key="3">
    <source>
        <dbReference type="Proteomes" id="UP001432322"/>
    </source>
</evidence>
<feature type="compositionally biased region" description="Low complexity" evidence="1">
    <location>
        <begin position="192"/>
        <end position="205"/>
    </location>
</feature>
<feature type="compositionally biased region" description="Polar residues" evidence="1">
    <location>
        <begin position="207"/>
        <end position="224"/>
    </location>
</feature>
<feature type="non-terminal residue" evidence="2">
    <location>
        <position position="1"/>
    </location>
</feature>
<dbReference type="Proteomes" id="UP001432322">
    <property type="component" value="Unassembled WGS sequence"/>
</dbReference>
<feature type="compositionally biased region" description="Polar residues" evidence="1">
    <location>
        <begin position="71"/>
        <end position="93"/>
    </location>
</feature>
<accession>A0AAV5VN93</accession>
<reference evidence="2" key="1">
    <citation type="submission" date="2023-10" db="EMBL/GenBank/DDBJ databases">
        <title>Genome assembly of Pristionchus species.</title>
        <authorList>
            <person name="Yoshida K."/>
            <person name="Sommer R.J."/>
        </authorList>
    </citation>
    <scope>NUCLEOTIDE SEQUENCE</scope>
    <source>
        <strain evidence="2">RS5133</strain>
    </source>
</reference>
<comment type="caution">
    <text evidence="2">The sequence shown here is derived from an EMBL/GenBank/DDBJ whole genome shotgun (WGS) entry which is preliminary data.</text>
</comment>
<organism evidence="2 3">
    <name type="scientific">Pristionchus fissidentatus</name>
    <dbReference type="NCBI Taxonomy" id="1538716"/>
    <lineage>
        <taxon>Eukaryota</taxon>
        <taxon>Metazoa</taxon>
        <taxon>Ecdysozoa</taxon>
        <taxon>Nematoda</taxon>
        <taxon>Chromadorea</taxon>
        <taxon>Rhabditida</taxon>
        <taxon>Rhabditina</taxon>
        <taxon>Diplogasteromorpha</taxon>
        <taxon>Diplogasteroidea</taxon>
        <taxon>Neodiplogasteridae</taxon>
        <taxon>Pristionchus</taxon>
    </lineage>
</organism>
<keyword evidence="3" id="KW-1185">Reference proteome</keyword>
<feature type="non-terminal residue" evidence="2">
    <location>
        <position position="252"/>
    </location>
</feature>
<feature type="region of interest" description="Disordered" evidence="1">
    <location>
        <begin position="1"/>
        <end position="252"/>
    </location>
</feature>
<sequence>SPLSNGPLLLDPLSSFALPSRMGTSDGKKAPPPTVPTVAPPPTVLSLTTPPTTVVSGSTPSPPVTPGKSPQATVAATGTDQKIGTLNETNSAYSPLPPKEKNRLKRRGVSRKSRRLKRRQSKQKKAKSRARKAMRKLKRKSRDGDIVSANEPTSVKEENHSDEVHENEDEGHLAAMLDNCRTPTGFDSIALDESSTDPSETSKSSSLRDTQYDYTYNNKLQMEPTQEETSENSSADAQQSPNIVSYLIQNPV</sequence>
<dbReference type="EMBL" id="BTSY01000003">
    <property type="protein sequence ID" value="GMT19763.1"/>
    <property type="molecule type" value="Genomic_DNA"/>
</dbReference>
<protein>
    <submittedName>
        <fullName evidence="2">Uncharacterized protein</fullName>
    </submittedName>
</protein>
<name>A0AAV5VN93_9BILA</name>
<dbReference type="AlphaFoldDB" id="A0AAV5VN93"/>
<proteinExistence type="predicted"/>
<feature type="compositionally biased region" description="Basic and acidic residues" evidence="1">
    <location>
        <begin position="154"/>
        <end position="164"/>
    </location>
</feature>